<dbReference type="RefSeq" id="WP_246148814.1">
    <property type="nucleotide sequence ID" value="NZ_SWAD01000067.1"/>
</dbReference>
<protein>
    <submittedName>
        <fullName evidence="1">Rhs family protein</fullName>
    </submittedName>
</protein>
<dbReference type="PRINTS" id="PR00394">
    <property type="entry name" value="RHSPROTEIN"/>
</dbReference>
<dbReference type="PANTHER" id="PTHR32305">
    <property type="match status" value="1"/>
</dbReference>
<accession>A0A5S4EKW6</accession>
<evidence type="ECO:0000313" key="2">
    <source>
        <dbReference type="Proteomes" id="UP000306324"/>
    </source>
</evidence>
<dbReference type="AlphaFoldDB" id="A0A5S4EKW6"/>
<dbReference type="Gene3D" id="2.180.10.10">
    <property type="entry name" value="RHS repeat-associated core"/>
    <property type="match status" value="1"/>
</dbReference>
<dbReference type="InterPro" id="IPR050708">
    <property type="entry name" value="T6SS_VgrG/RHS"/>
</dbReference>
<proteinExistence type="predicted"/>
<dbReference type="InterPro" id="IPR022385">
    <property type="entry name" value="Rhs_assc_core"/>
</dbReference>
<reference evidence="1 2" key="1">
    <citation type="submission" date="2019-04" db="EMBL/GenBank/DDBJ databases">
        <title>A novel phosphate-accumulating bacterium identified in bioreactor for phosphate removal from wastewater.</title>
        <authorList>
            <person name="Kotlyarov R.Y."/>
            <person name="Beletsky A.V."/>
            <person name="Kallistova A.Y."/>
            <person name="Dorofeev A.G."/>
            <person name="Nikolaev Y.Y."/>
            <person name="Pimenov N.V."/>
            <person name="Ravin N.V."/>
            <person name="Mardanov A.V."/>
        </authorList>
    </citation>
    <scope>NUCLEOTIDE SEQUENCE [LARGE SCALE GENOMIC DNA]</scope>
    <source>
        <strain evidence="1 2">Bin19</strain>
    </source>
</reference>
<gene>
    <name evidence="1" type="ORF">ACCUM_0223</name>
</gene>
<sequence length="87" mass="9779">MALPKEDPDGDGQPTIINLCFPGQYFDRETQLHYNYYRDYDPGGGRYFQSDPIGLQGGINTYSYVNGNPMTRVDLEALIIIPAKAKC</sequence>
<comment type="caution">
    <text evidence="1">The sequence shown here is derived from an EMBL/GenBank/DDBJ whole genome shotgun (WGS) entry which is preliminary data.</text>
</comment>
<evidence type="ECO:0000313" key="1">
    <source>
        <dbReference type="EMBL" id="TMQ76001.1"/>
    </source>
</evidence>
<name>A0A5S4EKW6_9PROT</name>
<keyword evidence="2" id="KW-1185">Reference proteome</keyword>
<dbReference type="EMBL" id="SWAD01000067">
    <property type="protein sequence ID" value="TMQ76001.1"/>
    <property type="molecule type" value="Genomic_DNA"/>
</dbReference>
<dbReference type="Proteomes" id="UP000306324">
    <property type="component" value="Unassembled WGS sequence"/>
</dbReference>
<dbReference type="PANTHER" id="PTHR32305:SF15">
    <property type="entry name" value="PROTEIN RHSA-RELATED"/>
    <property type="match status" value="1"/>
</dbReference>
<dbReference type="NCBIfam" id="TIGR03696">
    <property type="entry name" value="Rhs_assc_core"/>
    <property type="match status" value="1"/>
</dbReference>
<organism evidence="1 2">
    <name type="scientific">Candidatus Accumulibacter phosphatis</name>
    <dbReference type="NCBI Taxonomy" id="327160"/>
    <lineage>
        <taxon>Bacteria</taxon>
        <taxon>Pseudomonadati</taxon>
        <taxon>Pseudomonadota</taxon>
        <taxon>Betaproteobacteria</taxon>
        <taxon>Candidatus Accumulibacter</taxon>
    </lineage>
</organism>